<name>A0ACC0QC75_9HYPO</name>
<protein>
    <submittedName>
        <fullName evidence="1">Uncharacterized protein</fullName>
    </submittedName>
</protein>
<proteinExistence type="predicted"/>
<dbReference type="EMBL" id="CM046514">
    <property type="protein sequence ID" value="KAI8650486.1"/>
    <property type="molecule type" value="Genomic_DNA"/>
</dbReference>
<accession>A0ACC0QC75</accession>
<comment type="caution">
    <text evidence="1">The sequence shown here is derived from an EMBL/GenBank/DDBJ whole genome shotgun (WGS) entry which is preliminary data.</text>
</comment>
<evidence type="ECO:0000313" key="1">
    <source>
        <dbReference type="EMBL" id="KAI8650486.1"/>
    </source>
</evidence>
<sequence>MAKSDAKARTGPSSASPRPSDPDNSEWPDNFEGTERQKRSLKRIEAVIGQKPWEWGCTMLSTLAMILEHADANPEFEITDVKAFLGHSIASHEDDSDLSLRMSDIKAAKEKFVDPQFKSIAASRRRSAIAPKVADPAPNGDAGEGERAEPSDKANDATQKEGKGKKRVEQVAGTDDEDELTVDNDNHQPEPEKSIPVKHQLPFMMPKPSQAASSAQFASNTASDARPLASSTTIPAESPNIKKRERSATPTGICPSKRARHDDGTASQDLFATRSSLMHATPAFLEALAKYIRAIERQHIEMGQEFAELSESLKLRTEPHRGALDRHKSAQANLAAMEERISVLLAEEQKLKDCKKTLDDAKETWEQISEEKFQALQEAHWDKTTINATELHQAESDRQAAAMELEQARQIALPALILIDETHPKLRELSMAGRSLNLQAKHLGMLRSLVVLGAPAIDALDGELKARGFSLKDIVQRIGQHAQPTNTEASSGQPSYEPTA</sequence>
<reference evidence="1" key="1">
    <citation type="submission" date="2022-06" db="EMBL/GenBank/DDBJ databases">
        <title>Fusarium solani species complex genomes reveal bases of compartmentalisation and animal pathogenesis.</title>
        <authorList>
            <person name="Tsai I.J."/>
        </authorList>
    </citation>
    <scope>NUCLEOTIDE SEQUENCE</scope>
    <source>
        <strain evidence="1">Fu6.1</strain>
    </source>
</reference>
<keyword evidence="2" id="KW-1185">Reference proteome</keyword>
<gene>
    <name evidence="1" type="ORF">NCS57_01382400</name>
</gene>
<dbReference type="Proteomes" id="UP001065298">
    <property type="component" value="Chromosome 12"/>
</dbReference>
<evidence type="ECO:0000313" key="2">
    <source>
        <dbReference type="Proteomes" id="UP001065298"/>
    </source>
</evidence>
<organism evidence="1 2">
    <name type="scientific">Fusarium keratoplasticum</name>
    <dbReference type="NCBI Taxonomy" id="1328300"/>
    <lineage>
        <taxon>Eukaryota</taxon>
        <taxon>Fungi</taxon>
        <taxon>Dikarya</taxon>
        <taxon>Ascomycota</taxon>
        <taxon>Pezizomycotina</taxon>
        <taxon>Sordariomycetes</taxon>
        <taxon>Hypocreomycetidae</taxon>
        <taxon>Hypocreales</taxon>
        <taxon>Nectriaceae</taxon>
        <taxon>Fusarium</taxon>
        <taxon>Fusarium solani species complex</taxon>
    </lineage>
</organism>